<sequence length="234" mass="27300">MLGAMKNFVKATKLIGRIPKIEQKLDLLLWETPDIPRDFFPKFVESARQMGWLESAKQHKPMTADGEPCPWYTYPMLHFLGTRQLTDLRVFEYGSGNSTLWWSRKAKSVVSVEHDRDWFELISKQSPANVTYNYRELVEGGDYSTEVTRHQDTAFDVVVIDGRDRVNCAKATMNLKQRPSAIIWDNSERERYQEGYDLLINNGYRRLDFDGFGPVNGRPWRTSVFYMPDNCLKI</sequence>
<name>A0ABY8HJ68_ENSAD</name>
<dbReference type="RefSeq" id="WP_064816993.1">
    <property type="nucleotide sequence ID" value="NZ_CP121308.1"/>
</dbReference>
<accession>A0ABY8HJ68</accession>
<proteinExistence type="predicted"/>
<protein>
    <recommendedName>
        <fullName evidence="3">FkbM family methyltransferase</fullName>
    </recommendedName>
</protein>
<dbReference type="Proteomes" id="UP001214094">
    <property type="component" value="Chromosome"/>
</dbReference>
<evidence type="ECO:0000313" key="2">
    <source>
        <dbReference type="Proteomes" id="UP001214094"/>
    </source>
</evidence>
<evidence type="ECO:0000313" key="1">
    <source>
        <dbReference type="EMBL" id="WFP92068.1"/>
    </source>
</evidence>
<organism evidence="1 2">
    <name type="scientific">Ensifer adhaerens</name>
    <name type="common">Sinorhizobium morelense</name>
    <dbReference type="NCBI Taxonomy" id="106592"/>
    <lineage>
        <taxon>Bacteria</taxon>
        <taxon>Pseudomonadati</taxon>
        <taxon>Pseudomonadota</taxon>
        <taxon>Alphaproteobacteria</taxon>
        <taxon>Hyphomicrobiales</taxon>
        <taxon>Rhizobiaceae</taxon>
        <taxon>Sinorhizobium/Ensifer group</taxon>
        <taxon>Ensifer</taxon>
    </lineage>
</organism>
<reference evidence="1 2" key="1">
    <citation type="submission" date="2023-03" db="EMBL/GenBank/DDBJ databases">
        <title>Comparative genome and transcriptome analysis combination mining strategies for increasing vitamin B12 production of Ensifer adhaerens strain.</title>
        <authorList>
            <person name="Yongheng L."/>
        </authorList>
    </citation>
    <scope>NUCLEOTIDE SEQUENCE [LARGE SCALE GENOMIC DNA]</scope>
    <source>
        <strain evidence="1 2">Casida A-T305</strain>
    </source>
</reference>
<evidence type="ECO:0008006" key="3">
    <source>
        <dbReference type="Google" id="ProtNLM"/>
    </source>
</evidence>
<dbReference type="InterPro" id="IPR029063">
    <property type="entry name" value="SAM-dependent_MTases_sf"/>
</dbReference>
<dbReference type="EMBL" id="CP121308">
    <property type="protein sequence ID" value="WFP92068.1"/>
    <property type="molecule type" value="Genomic_DNA"/>
</dbReference>
<keyword evidence="2" id="KW-1185">Reference proteome</keyword>
<gene>
    <name evidence="1" type="ORF">P4B07_06815</name>
</gene>
<dbReference type="Gene3D" id="3.40.50.150">
    <property type="entry name" value="Vaccinia Virus protein VP39"/>
    <property type="match status" value="1"/>
</dbReference>